<feature type="region of interest" description="Disordered" evidence="1">
    <location>
        <begin position="116"/>
        <end position="140"/>
    </location>
</feature>
<proteinExistence type="predicted"/>
<dbReference type="Proteomes" id="UP000218334">
    <property type="component" value="Unassembled WGS sequence"/>
</dbReference>
<keyword evidence="2" id="KW-0812">Transmembrane</keyword>
<dbReference type="STRING" id="1076256.A0A2H3B897"/>
<keyword evidence="2" id="KW-1133">Transmembrane helix</keyword>
<reference evidence="4" key="1">
    <citation type="journal article" date="2017" name="Nat. Ecol. Evol.">
        <title>Genome expansion and lineage-specific genetic innovations in the forest pathogenic fungi Armillaria.</title>
        <authorList>
            <person name="Sipos G."/>
            <person name="Prasanna A.N."/>
            <person name="Walter M.C."/>
            <person name="O'Connor E."/>
            <person name="Balint B."/>
            <person name="Krizsan K."/>
            <person name="Kiss B."/>
            <person name="Hess J."/>
            <person name="Varga T."/>
            <person name="Slot J."/>
            <person name="Riley R."/>
            <person name="Boka B."/>
            <person name="Rigling D."/>
            <person name="Barry K."/>
            <person name="Lee J."/>
            <person name="Mihaltcheva S."/>
            <person name="LaButti K."/>
            <person name="Lipzen A."/>
            <person name="Waldron R."/>
            <person name="Moloney N.M."/>
            <person name="Sperisen C."/>
            <person name="Kredics L."/>
            <person name="Vagvoelgyi C."/>
            <person name="Patrignani A."/>
            <person name="Fitzpatrick D."/>
            <person name="Nagy I."/>
            <person name="Doyle S."/>
            <person name="Anderson J.B."/>
            <person name="Grigoriev I.V."/>
            <person name="Gueldener U."/>
            <person name="Muensterkoetter M."/>
            <person name="Nagy L.G."/>
        </authorList>
    </citation>
    <scope>NUCLEOTIDE SEQUENCE [LARGE SCALE GENOMIC DNA]</scope>
    <source>
        <strain evidence="4">28-4</strain>
    </source>
</reference>
<evidence type="ECO:0000313" key="3">
    <source>
        <dbReference type="EMBL" id="PBK60837.1"/>
    </source>
</evidence>
<name>A0A2H3B897_9AGAR</name>
<evidence type="ECO:0000256" key="2">
    <source>
        <dbReference type="SAM" id="Phobius"/>
    </source>
</evidence>
<gene>
    <name evidence="3" type="ORF">ARMSODRAFT_1026115</name>
</gene>
<keyword evidence="2" id="KW-0472">Membrane</keyword>
<evidence type="ECO:0000313" key="4">
    <source>
        <dbReference type="Proteomes" id="UP000218334"/>
    </source>
</evidence>
<protein>
    <submittedName>
        <fullName evidence="3">Uncharacterized protein</fullName>
    </submittedName>
</protein>
<organism evidence="3 4">
    <name type="scientific">Armillaria solidipes</name>
    <dbReference type="NCBI Taxonomy" id="1076256"/>
    <lineage>
        <taxon>Eukaryota</taxon>
        <taxon>Fungi</taxon>
        <taxon>Dikarya</taxon>
        <taxon>Basidiomycota</taxon>
        <taxon>Agaricomycotina</taxon>
        <taxon>Agaricomycetes</taxon>
        <taxon>Agaricomycetidae</taxon>
        <taxon>Agaricales</taxon>
        <taxon>Marasmiineae</taxon>
        <taxon>Physalacriaceae</taxon>
        <taxon>Armillaria</taxon>
    </lineage>
</organism>
<feature type="transmembrane region" description="Helical" evidence="2">
    <location>
        <begin position="12"/>
        <end position="35"/>
    </location>
</feature>
<keyword evidence="4" id="KW-1185">Reference proteome</keyword>
<dbReference type="AlphaFoldDB" id="A0A2H3B897"/>
<feature type="compositionally biased region" description="Polar residues" evidence="1">
    <location>
        <begin position="131"/>
        <end position="140"/>
    </location>
</feature>
<evidence type="ECO:0000256" key="1">
    <source>
        <dbReference type="SAM" id="MobiDB-lite"/>
    </source>
</evidence>
<accession>A0A2H3B897</accession>
<sequence length="140" mass="15501">MQITTDFSTRTLTALTATIFGVTGIFTIFILYPYFNRPSSTVTYYEHPGGAFHPHPYNHLSAPYIDTNVPNNWDTLPEAIFRSRTLLDSHVPTTPGSLPTTVTLSSILHIPDIVRENNVPSEGTSDREESVSTLRTTSSS</sequence>
<dbReference type="EMBL" id="KZ293481">
    <property type="protein sequence ID" value="PBK60837.1"/>
    <property type="molecule type" value="Genomic_DNA"/>
</dbReference>